<evidence type="ECO:0000256" key="5">
    <source>
        <dbReference type="ARBA" id="ARBA00022777"/>
    </source>
</evidence>
<gene>
    <name evidence="10" type="ORF">GCM10010145_69700</name>
</gene>
<dbReference type="PROSITE" id="PS00108">
    <property type="entry name" value="PROTEIN_KINASE_ST"/>
    <property type="match status" value="1"/>
</dbReference>
<evidence type="ECO:0000256" key="6">
    <source>
        <dbReference type="ARBA" id="ARBA00022840"/>
    </source>
</evidence>
<feature type="region of interest" description="Disordered" evidence="8">
    <location>
        <begin position="74"/>
        <end position="115"/>
    </location>
</feature>
<dbReference type="PROSITE" id="PS00107">
    <property type="entry name" value="PROTEIN_KINASE_ATP"/>
    <property type="match status" value="1"/>
</dbReference>
<dbReference type="Gene3D" id="3.30.200.20">
    <property type="entry name" value="Phosphorylase Kinase, domain 1"/>
    <property type="match status" value="1"/>
</dbReference>
<dbReference type="PANTHER" id="PTHR43289:SF6">
    <property type="entry name" value="SERINE_THREONINE-PROTEIN KINASE NEKL-3"/>
    <property type="match status" value="1"/>
</dbReference>
<dbReference type="InterPro" id="IPR000719">
    <property type="entry name" value="Prot_kinase_dom"/>
</dbReference>
<evidence type="ECO:0000256" key="1">
    <source>
        <dbReference type="ARBA" id="ARBA00012513"/>
    </source>
</evidence>
<feature type="binding site" evidence="7">
    <location>
        <position position="149"/>
    </location>
    <ligand>
        <name>ATP</name>
        <dbReference type="ChEBI" id="CHEBI:30616"/>
    </ligand>
</feature>
<keyword evidence="3" id="KW-0808">Transferase</keyword>
<organism evidence="10 11">
    <name type="scientific">Streptomyces ruber</name>
    <dbReference type="NCBI Taxonomy" id="83378"/>
    <lineage>
        <taxon>Bacteria</taxon>
        <taxon>Bacillati</taxon>
        <taxon>Actinomycetota</taxon>
        <taxon>Actinomycetes</taxon>
        <taxon>Kitasatosporales</taxon>
        <taxon>Streptomycetaceae</taxon>
        <taxon>Streptomyces</taxon>
    </lineage>
</organism>
<evidence type="ECO:0000256" key="2">
    <source>
        <dbReference type="ARBA" id="ARBA00022527"/>
    </source>
</evidence>
<comment type="caution">
    <text evidence="10">The sequence shown here is derived from an EMBL/GenBank/DDBJ whole genome shotgun (WGS) entry which is preliminary data.</text>
</comment>
<evidence type="ECO:0000259" key="9">
    <source>
        <dbReference type="PROSITE" id="PS50011"/>
    </source>
</evidence>
<dbReference type="CDD" id="cd14014">
    <property type="entry name" value="STKc_PknB_like"/>
    <property type="match status" value="1"/>
</dbReference>
<dbReference type="GO" id="GO:0004674">
    <property type="term" value="F:protein serine/threonine kinase activity"/>
    <property type="evidence" value="ECO:0007669"/>
    <property type="project" value="UniProtKB-KW"/>
</dbReference>
<name>A0A918BVB8_9ACTN</name>
<dbReference type="EC" id="2.7.11.1" evidence="1"/>
<accession>A0A918BVB8</accession>
<protein>
    <recommendedName>
        <fullName evidence="1">non-specific serine/threonine protein kinase</fullName>
        <ecNumber evidence="1">2.7.11.1</ecNumber>
    </recommendedName>
</protein>
<dbReference type="InterPro" id="IPR017441">
    <property type="entry name" value="Protein_kinase_ATP_BS"/>
</dbReference>
<dbReference type="Pfam" id="PF00069">
    <property type="entry name" value="Pkinase"/>
    <property type="match status" value="1"/>
</dbReference>
<feature type="domain" description="Protein kinase" evidence="9">
    <location>
        <begin position="120"/>
        <end position="387"/>
    </location>
</feature>
<dbReference type="SMART" id="SM00220">
    <property type="entry name" value="S_TKc"/>
    <property type="match status" value="1"/>
</dbReference>
<dbReference type="InterPro" id="IPR011009">
    <property type="entry name" value="Kinase-like_dom_sf"/>
</dbReference>
<feature type="compositionally biased region" description="Basic and acidic residues" evidence="8">
    <location>
        <begin position="95"/>
        <end position="115"/>
    </location>
</feature>
<dbReference type="SUPFAM" id="SSF56112">
    <property type="entry name" value="Protein kinase-like (PK-like)"/>
    <property type="match status" value="1"/>
</dbReference>
<proteinExistence type="predicted"/>
<dbReference type="Gene3D" id="1.10.510.10">
    <property type="entry name" value="Transferase(Phosphotransferase) domain 1"/>
    <property type="match status" value="1"/>
</dbReference>
<evidence type="ECO:0000313" key="10">
    <source>
        <dbReference type="EMBL" id="GGQ90524.1"/>
    </source>
</evidence>
<reference evidence="10" key="1">
    <citation type="journal article" date="2014" name="Int. J. Syst. Evol. Microbiol.">
        <title>Complete genome sequence of Corynebacterium casei LMG S-19264T (=DSM 44701T), isolated from a smear-ripened cheese.</title>
        <authorList>
            <consortium name="US DOE Joint Genome Institute (JGI-PGF)"/>
            <person name="Walter F."/>
            <person name="Albersmeier A."/>
            <person name="Kalinowski J."/>
            <person name="Ruckert C."/>
        </authorList>
    </citation>
    <scope>NUCLEOTIDE SEQUENCE</scope>
    <source>
        <strain evidence="10">JCM 3131</strain>
    </source>
</reference>
<dbReference type="InterPro" id="IPR008271">
    <property type="entry name" value="Ser/Thr_kinase_AS"/>
</dbReference>
<evidence type="ECO:0000313" key="11">
    <source>
        <dbReference type="Proteomes" id="UP000620156"/>
    </source>
</evidence>
<dbReference type="RefSeq" id="WP_189220903.1">
    <property type="nucleotide sequence ID" value="NZ_BMQK01000041.1"/>
</dbReference>
<dbReference type="AlphaFoldDB" id="A0A918BVB8"/>
<keyword evidence="2" id="KW-0723">Serine/threonine-protein kinase</keyword>
<dbReference type="PROSITE" id="PS50011">
    <property type="entry name" value="PROTEIN_KINASE_DOM"/>
    <property type="match status" value="1"/>
</dbReference>
<evidence type="ECO:0000256" key="7">
    <source>
        <dbReference type="PROSITE-ProRule" id="PRU10141"/>
    </source>
</evidence>
<dbReference type="GO" id="GO:0005524">
    <property type="term" value="F:ATP binding"/>
    <property type="evidence" value="ECO:0007669"/>
    <property type="project" value="UniProtKB-UniRule"/>
</dbReference>
<dbReference type="Proteomes" id="UP000620156">
    <property type="component" value="Unassembled WGS sequence"/>
</dbReference>
<reference evidence="10" key="2">
    <citation type="submission" date="2020-09" db="EMBL/GenBank/DDBJ databases">
        <authorList>
            <person name="Sun Q."/>
            <person name="Ohkuma M."/>
        </authorList>
    </citation>
    <scope>NUCLEOTIDE SEQUENCE</scope>
    <source>
        <strain evidence="10">JCM 3131</strain>
    </source>
</reference>
<evidence type="ECO:0000256" key="3">
    <source>
        <dbReference type="ARBA" id="ARBA00022679"/>
    </source>
</evidence>
<evidence type="ECO:0000256" key="8">
    <source>
        <dbReference type="SAM" id="MobiDB-lite"/>
    </source>
</evidence>
<keyword evidence="5" id="KW-0418">Kinase</keyword>
<keyword evidence="4 7" id="KW-0547">Nucleotide-binding</keyword>
<dbReference type="PANTHER" id="PTHR43289">
    <property type="entry name" value="MITOGEN-ACTIVATED PROTEIN KINASE KINASE KINASE 20-RELATED"/>
    <property type="match status" value="1"/>
</dbReference>
<evidence type="ECO:0000256" key="4">
    <source>
        <dbReference type="ARBA" id="ARBA00022741"/>
    </source>
</evidence>
<dbReference type="EMBL" id="BMQK01000041">
    <property type="protein sequence ID" value="GGQ90524.1"/>
    <property type="molecule type" value="Genomic_DNA"/>
</dbReference>
<keyword evidence="6 7" id="KW-0067">ATP-binding</keyword>
<sequence>MTVIDTVPFRHLSTSTQPPAARAAFRAALAQPTAATHARQWVNALLRRQAVTSAAPTTTAEFCGGLVTGAEKDSDDHALSLGPQGRAGTGNTPVARDRETLEAPRTNPREEPHRLVDGRYKLQRPLGHGAMGFVWQAHDHRLGRPVALKALAFRGTVDLQPQAQAVQWAHHEAQALARICHEHVVAVHDVIEAEGQVWIVMEQVSSHSLADLLRVRGRLPALQVVQIGRELLRGIQAVHAAGVLHRDIKPHNVCFRPDDRAVLIDFGLAALTDAGPGVEGPQTVGTPQYLAPELAAPWSQPQEATPAADLWALGVTLYEAVEGRLPFRGPTPYEVLEQVRTAQPPPMRHAGPLRALIDGLLAKDPAERLTAHSAAKALEACRNRSFVQAIGHNPAQAVGPP</sequence>
<keyword evidence="11" id="KW-1185">Reference proteome</keyword>